<evidence type="ECO:0000313" key="3">
    <source>
        <dbReference type="EMBL" id="MBE9664179.1"/>
    </source>
</evidence>
<reference evidence="3" key="1">
    <citation type="submission" date="2020-10" db="EMBL/GenBank/DDBJ databases">
        <title>Mucilaginibacter mali sp. nov., isolated from rhizosphere soil of apple orchard.</title>
        <authorList>
            <person name="Lee J.-S."/>
            <person name="Kim H.S."/>
            <person name="Kim J.-S."/>
        </authorList>
    </citation>
    <scope>NUCLEOTIDE SEQUENCE</scope>
    <source>
        <strain evidence="3">KCTC 22746</strain>
    </source>
</reference>
<gene>
    <name evidence="3" type="ORF">IRJ16_20020</name>
</gene>
<organism evidence="3 4">
    <name type="scientific">Mucilaginibacter myungsuensis</name>
    <dbReference type="NCBI Taxonomy" id="649104"/>
    <lineage>
        <taxon>Bacteria</taxon>
        <taxon>Pseudomonadati</taxon>
        <taxon>Bacteroidota</taxon>
        <taxon>Sphingobacteriia</taxon>
        <taxon>Sphingobacteriales</taxon>
        <taxon>Sphingobacteriaceae</taxon>
        <taxon>Mucilaginibacter</taxon>
    </lineage>
</organism>
<dbReference type="InterPro" id="IPR027268">
    <property type="entry name" value="Peptidase_M4/M1_CTD_sf"/>
</dbReference>
<proteinExistence type="predicted"/>
<dbReference type="GO" id="GO:0008237">
    <property type="term" value="F:metallopeptidase activity"/>
    <property type="evidence" value="ECO:0007669"/>
    <property type="project" value="InterPro"/>
</dbReference>
<dbReference type="EMBL" id="JADFFL010000010">
    <property type="protein sequence ID" value="MBE9664179.1"/>
    <property type="molecule type" value="Genomic_DNA"/>
</dbReference>
<keyword evidence="4" id="KW-1185">Reference proteome</keyword>
<dbReference type="GO" id="GO:0008270">
    <property type="term" value="F:zinc ion binding"/>
    <property type="evidence" value="ECO:0007669"/>
    <property type="project" value="InterPro"/>
</dbReference>
<dbReference type="Gene3D" id="1.10.390.10">
    <property type="entry name" value="Neutral Protease Domain 2"/>
    <property type="match status" value="1"/>
</dbReference>
<dbReference type="RefSeq" id="WP_194113427.1">
    <property type="nucleotide sequence ID" value="NZ_JADFFL010000010.1"/>
</dbReference>
<name>A0A929KYS8_9SPHI</name>
<evidence type="ECO:0000256" key="1">
    <source>
        <dbReference type="SAM" id="SignalP"/>
    </source>
</evidence>
<protein>
    <submittedName>
        <fullName evidence="3">M1 family metallopeptidase</fullName>
    </submittedName>
</protein>
<accession>A0A929KYS8</accession>
<dbReference type="InterPro" id="IPR014782">
    <property type="entry name" value="Peptidase_M1_dom"/>
</dbReference>
<dbReference type="SUPFAM" id="SSF55486">
    <property type="entry name" value="Metalloproteases ('zincins'), catalytic domain"/>
    <property type="match status" value="1"/>
</dbReference>
<feature type="chain" id="PRO_5038104014" evidence="1">
    <location>
        <begin position="24"/>
        <end position="624"/>
    </location>
</feature>
<dbReference type="Pfam" id="PF01433">
    <property type="entry name" value="Peptidase_M1"/>
    <property type="match status" value="1"/>
</dbReference>
<comment type="caution">
    <text evidence="3">The sequence shown here is derived from an EMBL/GenBank/DDBJ whole genome shotgun (WGS) entry which is preliminary data.</text>
</comment>
<evidence type="ECO:0000259" key="2">
    <source>
        <dbReference type="Pfam" id="PF01433"/>
    </source>
</evidence>
<sequence length="624" mass="70672">MGVKFFASALIALAVISFVPAVAQTGLNMPVDIARAYQKGTRAHNGKPGPKYWQNTANYNIKVNFDPKTRLIKGTVDIDYTNNSPDTLTQILFKLYPNYYQKGAVRARPVQPADLTDGVNIAKVVVNDVEKPKKRIRTLGTNMSVPDTVMPGQKVNCKISYSYTLNKTSHNRTGQVDDGAFFIAYFFPRIAVYDDIDGWNTHPYLGSQEFYNDFCRFDAEVTVPGAYLVWATGDLVNPTQVLQPKYIKRMVDAGNNDSVTDVITEAEAKAGKITTPGRNHTWRFVADDVTDFVFATSNHYMWKASSLAVDPKSGRRTRVDAVFNPEHKDYYEVVNYARKTVEAMSYRFPKWPFPYPHETVFDGLDQMEYPMMVNDNPLPDAADAIELTDHEIFHTMFPFYMGINETKYAWMDEGWATIGEWLVSPMIDPKIVDLYGVERTEQTAGTEEDQPIMTLTTQTAGASEFTNAYPKPAMAYLYLKDMLGDELFTKALHHYISNWHGKHPGPYDFFNSINAGAGRDLNWFWQRWFFDRGVADLAIDKVTADKANYSVTIRSVGNKPVPVDLLVEYTDGTNKTIHHDMSAWERSNTFLLNFKAEKPVKQLILGSMYVTDANRADNVHVIAK</sequence>
<dbReference type="CDD" id="cd09604">
    <property type="entry name" value="M1_APN_like"/>
    <property type="match status" value="1"/>
</dbReference>
<dbReference type="Proteomes" id="UP000622475">
    <property type="component" value="Unassembled WGS sequence"/>
</dbReference>
<evidence type="ECO:0000313" key="4">
    <source>
        <dbReference type="Proteomes" id="UP000622475"/>
    </source>
</evidence>
<feature type="domain" description="Peptidase M1 membrane alanine aminopeptidase" evidence="2">
    <location>
        <begin position="381"/>
        <end position="528"/>
    </location>
</feature>
<keyword evidence="1" id="KW-0732">Signal</keyword>
<dbReference type="AlphaFoldDB" id="A0A929KYS8"/>
<feature type="signal peptide" evidence="1">
    <location>
        <begin position="1"/>
        <end position="23"/>
    </location>
</feature>